<feature type="region of interest" description="Disordered" evidence="1">
    <location>
        <begin position="129"/>
        <end position="209"/>
    </location>
</feature>
<proteinExistence type="evidence at transcript level"/>
<accession>D5AEJ0</accession>
<feature type="compositionally biased region" description="Basic and acidic residues" evidence="1">
    <location>
        <begin position="34"/>
        <end position="49"/>
    </location>
</feature>
<evidence type="ECO:0000256" key="1">
    <source>
        <dbReference type="SAM" id="MobiDB-lite"/>
    </source>
</evidence>
<protein>
    <submittedName>
        <fullName evidence="2">Uncharacterized protein</fullName>
    </submittedName>
</protein>
<feature type="compositionally biased region" description="Polar residues" evidence="1">
    <location>
        <begin position="129"/>
        <end position="155"/>
    </location>
</feature>
<dbReference type="OMA" id="NIPRAQN"/>
<feature type="region of interest" description="Disordered" evidence="1">
    <location>
        <begin position="88"/>
        <end position="107"/>
    </location>
</feature>
<evidence type="ECO:0000313" key="2">
    <source>
        <dbReference type="EMBL" id="ADE77959.1"/>
    </source>
</evidence>
<dbReference type="AlphaFoldDB" id="D5AEJ0"/>
<dbReference type="EMBL" id="BT124726">
    <property type="protein sequence ID" value="ADE77959.1"/>
    <property type="molecule type" value="mRNA"/>
</dbReference>
<sequence>MSSGIFTKFLSFCDKISLNSLITFGNSVSMAENVSRRGLEGKEKEENGRQDGQMMRPATTNTQSQSAYPNAAQKATLVDKIKEMLPGSQTDQAQSDHSKPNEAETQTAYPDAAQKATLLGKVKDLLPESQTETKAQTAHSKPNQTETETKTQTGYPNAAQKATLVHKVEGMFTGGQTQTDTETAQSNPNQKAGLVDKIKENIPQAQNKE</sequence>
<feature type="compositionally biased region" description="Polar residues" evidence="1">
    <location>
        <begin position="174"/>
        <end position="190"/>
    </location>
</feature>
<reference evidence="2" key="1">
    <citation type="submission" date="2010-04" db="EMBL/GenBank/DDBJ databases">
        <authorList>
            <person name="Reid K.E."/>
            <person name="Liao N."/>
            <person name="Chan S."/>
            <person name="Docking R."/>
            <person name="Taylor G."/>
            <person name="Moore R."/>
            <person name="Mayo M."/>
            <person name="Munro S."/>
            <person name="King J."/>
            <person name="Yanchuk A."/>
            <person name="Holt R."/>
            <person name="Jones S."/>
            <person name="Marra M."/>
            <person name="Ritland C.E."/>
            <person name="Ritland K."/>
            <person name="Bohlmann J."/>
        </authorList>
    </citation>
    <scope>NUCLEOTIDE SEQUENCE</scope>
    <source>
        <tissue evidence="2">Bud</tissue>
    </source>
</reference>
<organism evidence="2">
    <name type="scientific">Picea sitchensis</name>
    <name type="common">Sitka spruce</name>
    <name type="synonym">Pinus sitchensis</name>
    <dbReference type="NCBI Taxonomy" id="3332"/>
    <lineage>
        <taxon>Eukaryota</taxon>
        <taxon>Viridiplantae</taxon>
        <taxon>Streptophyta</taxon>
        <taxon>Embryophyta</taxon>
        <taxon>Tracheophyta</taxon>
        <taxon>Spermatophyta</taxon>
        <taxon>Pinopsida</taxon>
        <taxon>Pinidae</taxon>
        <taxon>Conifers I</taxon>
        <taxon>Pinales</taxon>
        <taxon>Pinaceae</taxon>
        <taxon>Picea</taxon>
    </lineage>
</organism>
<feature type="region of interest" description="Disordered" evidence="1">
    <location>
        <begin position="34"/>
        <end position="72"/>
    </location>
</feature>
<name>D5AEJ0_PICSI</name>
<feature type="compositionally biased region" description="Polar residues" evidence="1">
    <location>
        <begin position="58"/>
        <end position="68"/>
    </location>
</feature>